<dbReference type="Gene3D" id="3.20.20.80">
    <property type="entry name" value="Glycosidases"/>
    <property type="match status" value="1"/>
</dbReference>
<protein>
    <submittedName>
        <fullName evidence="3">Alpha glucosidase</fullName>
    </submittedName>
</protein>
<dbReference type="PANTHER" id="PTHR10357:SF179">
    <property type="entry name" value="NEUTRAL AND BASIC AMINO ACID TRANSPORT PROTEIN RBAT"/>
    <property type="match status" value="1"/>
</dbReference>
<dbReference type="InterPro" id="IPR017853">
    <property type="entry name" value="GH"/>
</dbReference>
<gene>
    <name evidence="3" type="ORF">NBRC116591_39070</name>
</gene>
<dbReference type="InterPro" id="IPR006047">
    <property type="entry name" value="GH13_cat_dom"/>
</dbReference>
<comment type="similarity">
    <text evidence="1">Belongs to the glycosyl hydrolase 13 family.</text>
</comment>
<evidence type="ECO:0000313" key="4">
    <source>
        <dbReference type="Proteomes" id="UP001465153"/>
    </source>
</evidence>
<organism evidence="3 4">
    <name type="scientific">Sessilibacter corallicola</name>
    <dbReference type="NCBI Taxonomy" id="2904075"/>
    <lineage>
        <taxon>Bacteria</taxon>
        <taxon>Pseudomonadati</taxon>
        <taxon>Pseudomonadota</taxon>
        <taxon>Gammaproteobacteria</taxon>
        <taxon>Cellvibrionales</taxon>
        <taxon>Cellvibrionaceae</taxon>
        <taxon>Sessilibacter</taxon>
    </lineage>
</organism>
<evidence type="ECO:0000256" key="1">
    <source>
        <dbReference type="ARBA" id="ARBA00008061"/>
    </source>
</evidence>
<dbReference type="SUPFAM" id="SSF51445">
    <property type="entry name" value="(Trans)glycosidases"/>
    <property type="match status" value="1"/>
</dbReference>
<sequence>MTVDIITKDQNSLWWKGATIYQIYPRSYCDANQDGMGDLAGITSKLGYIASLGVDAIWISPFFTSPMKDFGYDISNYRDVDPTFGSLDDFRALLNTAHALNLKVIIDQVYSHTSDQHAWFTESRQDRTNPKADWYVWADPKADGTPPNNWLSLFGGKAWSWDSRREQYYLHNFLDSQPDLNFHNPQVREAQLENARFWLDMGVDGFRLDVVNFYYHSKGLEDNPATPTDEPKTLAVSSDNPYCLQRHRYDISQPENLEFLRDLRNVLNDYPNTTTVGEISADDPLVIMSQYTSGNDKLHMAYTFDLLKEHCSADYIRGVISTIEERIGDGWPCWAISNHDVMRYTTRWGNNEGLHFSRVAVAMLMSLRGSVCLYQGDELGLPEADVPYDDIQDPYGLPFWPKYKGRDGCRTPMVWSDSENGGFSEVKPWLPVDKRHLALSVDQQENQLESTLNSIRQLIAWRKGQPALINGEIEILSDEGEMLLWTRTCAEQKLLVALNMTGDTLRSPLTVGIKSLLTGHGFHGSIEDETIVLGPYEALFAEISD</sequence>
<dbReference type="Gene3D" id="3.90.400.10">
    <property type="entry name" value="Oligo-1,6-glucosidase, Domain 2"/>
    <property type="match status" value="1"/>
</dbReference>
<comment type="caution">
    <text evidence="3">The sequence shown here is derived from an EMBL/GenBank/DDBJ whole genome shotgun (WGS) entry which is preliminary data.</text>
</comment>
<dbReference type="Proteomes" id="UP001465153">
    <property type="component" value="Unassembled WGS sequence"/>
</dbReference>
<accession>A0ABQ0AEL7</accession>
<dbReference type="Pfam" id="PF00128">
    <property type="entry name" value="Alpha-amylase"/>
    <property type="match status" value="1"/>
</dbReference>
<evidence type="ECO:0000259" key="2">
    <source>
        <dbReference type="SMART" id="SM00642"/>
    </source>
</evidence>
<dbReference type="SUPFAM" id="SSF51011">
    <property type="entry name" value="Glycosyl hydrolase domain"/>
    <property type="match status" value="1"/>
</dbReference>
<dbReference type="CDD" id="cd11330">
    <property type="entry name" value="AmyAc_OligoGlu"/>
    <property type="match status" value="1"/>
</dbReference>
<reference evidence="3 4" key="1">
    <citation type="submission" date="2024-04" db="EMBL/GenBank/DDBJ databases">
        <title>Draft genome sequence of Sessilibacter corallicola NBRC 116591.</title>
        <authorList>
            <person name="Miyakawa T."/>
            <person name="Kusuya Y."/>
            <person name="Miura T."/>
        </authorList>
    </citation>
    <scope>NUCLEOTIDE SEQUENCE [LARGE SCALE GENOMIC DNA]</scope>
    <source>
        <strain evidence="3 4">KU-00831-HH</strain>
    </source>
</reference>
<feature type="domain" description="Glycosyl hydrolase family 13 catalytic" evidence="2">
    <location>
        <begin position="22"/>
        <end position="410"/>
    </location>
</feature>
<keyword evidence="4" id="KW-1185">Reference proteome</keyword>
<dbReference type="Gene3D" id="2.60.40.1180">
    <property type="entry name" value="Golgi alpha-mannosidase II"/>
    <property type="match status" value="1"/>
</dbReference>
<dbReference type="InterPro" id="IPR013780">
    <property type="entry name" value="Glyco_hydro_b"/>
</dbReference>
<evidence type="ECO:0000313" key="3">
    <source>
        <dbReference type="EMBL" id="GAA6170094.1"/>
    </source>
</evidence>
<dbReference type="SMART" id="SM00642">
    <property type="entry name" value="Aamy"/>
    <property type="match status" value="1"/>
</dbReference>
<proteinExistence type="inferred from homology"/>
<dbReference type="EMBL" id="BAABWN010000019">
    <property type="protein sequence ID" value="GAA6170094.1"/>
    <property type="molecule type" value="Genomic_DNA"/>
</dbReference>
<dbReference type="InterPro" id="IPR045857">
    <property type="entry name" value="O16G_dom_2"/>
</dbReference>
<name>A0ABQ0AEL7_9GAMM</name>
<dbReference type="PANTHER" id="PTHR10357">
    <property type="entry name" value="ALPHA-AMYLASE FAMILY MEMBER"/>
    <property type="match status" value="1"/>
</dbReference>